<dbReference type="EMBL" id="RSAS01000354">
    <property type="protein sequence ID" value="RRR73157.1"/>
    <property type="molecule type" value="Genomic_DNA"/>
</dbReference>
<evidence type="ECO:0000313" key="2">
    <source>
        <dbReference type="Proteomes" id="UP000280307"/>
    </source>
</evidence>
<dbReference type="Proteomes" id="UP000280307">
    <property type="component" value="Unassembled WGS sequence"/>
</dbReference>
<dbReference type="AlphaFoldDB" id="A0A426U1C4"/>
<name>A0A426U1C4_9CHLR</name>
<comment type="caution">
    <text evidence="1">The sequence shown here is derived from an EMBL/GenBank/DDBJ whole genome shotgun (WGS) entry which is preliminary data.</text>
</comment>
<gene>
    <name evidence="1" type="ORF">EI684_09245</name>
</gene>
<reference evidence="1 2" key="1">
    <citation type="submission" date="2018-12" db="EMBL/GenBank/DDBJ databases">
        <title>Genome Sequence of Candidatus Viridilinea halotolerans isolated from saline sulfide-rich spring.</title>
        <authorList>
            <person name="Grouzdev D.S."/>
            <person name="Burganskaya E.I."/>
            <person name="Krutkina M.S."/>
            <person name="Sukhacheva M.V."/>
            <person name="Gorlenko V.M."/>
        </authorList>
    </citation>
    <scope>NUCLEOTIDE SEQUENCE [LARGE SCALE GENOMIC DNA]</scope>
    <source>
        <strain evidence="1">Chok-6</strain>
    </source>
</reference>
<organism evidence="1 2">
    <name type="scientific">Candidatus Viridilinea halotolerans</name>
    <dbReference type="NCBI Taxonomy" id="2491704"/>
    <lineage>
        <taxon>Bacteria</taxon>
        <taxon>Bacillati</taxon>
        <taxon>Chloroflexota</taxon>
        <taxon>Chloroflexia</taxon>
        <taxon>Chloroflexales</taxon>
        <taxon>Chloroflexineae</taxon>
        <taxon>Oscillochloridaceae</taxon>
        <taxon>Candidatus Viridilinea</taxon>
    </lineage>
</organism>
<sequence>MRWFALLAALLLAGLFWWSPPLRQIATLLMVPALLGFALGLLRPLGYLWEAPLSLMLALVSRMGVPAARLLQMHPVHRDELVLLPLPGLTGLLVRACQQETSDGAQWLIQVAAHPSQHWAARRALTHLAAGPEAHRLLFWLSTEPQGMRWLQQLVDDVAHPHPLIAAYAALCAVEAPALWPQVVATHRPALYAARTQPGGTAILALVEAGANTLAAERWSAALVALREQAEPPASLPAALEQALRTMHVWADQRLPTLIDDRAMALATLWDDIVTLDGWPGTLLDAVAEHLVYLLLIEQRRGAWLV</sequence>
<protein>
    <submittedName>
        <fullName evidence="1">Uncharacterized protein</fullName>
    </submittedName>
</protein>
<evidence type="ECO:0000313" key="1">
    <source>
        <dbReference type="EMBL" id="RRR73157.1"/>
    </source>
</evidence>
<proteinExistence type="predicted"/>
<accession>A0A426U1C4</accession>